<keyword evidence="2" id="KW-0255">Endonuclease</keyword>
<keyword evidence="3" id="KW-1185">Reference proteome</keyword>
<dbReference type="GO" id="GO:0004519">
    <property type="term" value="F:endonuclease activity"/>
    <property type="evidence" value="ECO:0007669"/>
    <property type="project" value="UniProtKB-KW"/>
</dbReference>
<protein>
    <submittedName>
        <fullName evidence="2">HNH endonuclease</fullName>
    </submittedName>
</protein>
<dbReference type="InterPro" id="IPR016177">
    <property type="entry name" value="DNA-bd_dom_sf"/>
</dbReference>
<dbReference type="RefSeq" id="WP_223281835.1">
    <property type="nucleotide sequence ID" value="NZ_CAWPOC010000028.1"/>
</dbReference>
<sequence length="163" mass="19282">MLNYDDAVHLFKYNPNTGHVTWQNPPEYSCYSKGDMAGYLTHGYYKIKLFGMHIYIHRLAWLLYYGRWPSEFIDHINGDKSDNRIVNLREASNTENSWNSKMRKNNSSGIKGVCWCKSKKKWVARIRIDGKRKTLGYFSNIDEARLIMEKARTKYHGEFSRDI</sequence>
<gene>
    <name evidence="2" type="ORF">QL112_013820</name>
</gene>
<evidence type="ECO:0000259" key="1">
    <source>
        <dbReference type="Pfam" id="PF13392"/>
    </source>
</evidence>
<dbReference type="SUPFAM" id="SSF54060">
    <property type="entry name" value="His-Me finger endonucleases"/>
    <property type="match status" value="1"/>
</dbReference>
<evidence type="ECO:0000313" key="2">
    <source>
        <dbReference type="EMBL" id="WNH00930.1"/>
    </source>
</evidence>
<proteinExistence type="predicted"/>
<dbReference type="SUPFAM" id="SSF54171">
    <property type="entry name" value="DNA-binding domain"/>
    <property type="match status" value="1"/>
</dbReference>
<feature type="domain" description="HNH nuclease" evidence="1">
    <location>
        <begin position="55"/>
        <end position="97"/>
    </location>
</feature>
<dbReference type="InterPro" id="IPR003615">
    <property type="entry name" value="HNH_nuc"/>
</dbReference>
<dbReference type="EMBL" id="CP133647">
    <property type="protein sequence ID" value="WNH00930.1"/>
    <property type="molecule type" value="Genomic_DNA"/>
</dbReference>
<reference evidence="2 3" key="1">
    <citation type="journal article" date="2023" name="Access Microbiol">
        <title>The genome of a steinernematid-associated Pseudomonas piscis bacterium encodes the biosynthesis of insect toxins.</title>
        <authorList>
            <person name="Awori R.M."/>
            <person name="Hendre P."/>
            <person name="Amugune N.O."/>
        </authorList>
    </citation>
    <scope>NUCLEOTIDE SEQUENCE [LARGE SCALE GENOMIC DNA]</scope>
    <source>
        <strain evidence="2 3">97</strain>
    </source>
</reference>
<accession>A0ABY9XEA9</accession>
<organism evidence="2 3">
    <name type="scientific">Xenorhabdus griffiniae</name>
    <dbReference type="NCBI Taxonomy" id="351672"/>
    <lineage>
        <taxon>Bacteria</taxon>
        <taxon>Pseudomonadati</taxon>
        <taxon>Pseudomonadota</taxon>
        <taxon>Gammaproteobacteria</taxon>
        <taxon>Enterobacterales</taxon>
        <taxon>Morganellaceae</taxon>
        <taxon>Xenorhabdus</taxon>
    </lineage>
</organism>
<dbReference type="Proteomes" id="UP001300348">
    <property type="component" value="Chromosome"/>
</dbReference>
<name>A0ABY9XEA9_9GAMM</name>
<keyword evidence="2" id="KW-0540">Nuclease</keyword>
<dbReference type="Gene3D" id="3.90.75.20">
    <property type="match status" value="1"/>
</dbReference>
<keyword evidence="2" id="KW-0378">Hydrolase</keyword>
<dbReference type="Pfam" id="PF13392">
    <property type="entry name" value="HNH_3"/>
    <property type="match status" value="1"/>
</dbReference>
<evidence type="ECO:0000313" key="3">
    <source>
        <dbReference type="Proteomes" id="UP001300348"/>
    </source>
</evidence>
<dbReference type="Gene3D" id="1.20.5.2050">
    <property type="match status" value="1"/>
</dbReference>
<dbReference type="InterPro" id="IPR044925">
    <property type="entry name" value="His-Me_finger_sf"/>
</dbReference>
<dbReference type="GeneID" id="88856655"/>